<evidence type="ECO:0000256" key="10">
    <source>
        <dbReference type="SAM" id="Phobius"/>
    </source>
</evidence>
<dbReference type="InterPro" id="IPR038072">
    <property type="entry name" value="GspK_central_sf"/>
</dbReference>
<evidence type="ECO:0000256" key="9">
    <source>
        <dbReference type="ARBA" id="ARBA00023136"/>
    </source>
</evidence>
<dbReference type="GO" id="GO:0009306">
    <property type="term" value="P:protein secretion"/>
    <property type="evidence" value="ECO:0007669"/>
    <property type="project" value="InterPro"/>
</dbReference>
<feature type="domain" description="T2SS protein K first SAM-like" evidence="11">
    <location>
        <begin position="125"/>
        <end position="217"/>
    </location>
</feature>
<dbReference type="Proteomes" id="UP001359886">
    <property type="component" value="Unassembled WGS sequence"/>
</dbReference>
<dbReference type="AlphaFoldDB" id="A0AAW9RJ71"/>
<evidence type="ECO:0000256" key="5">
    <source>
        <dbReference type="ARBA" id="ARBA00022519"/>
    </source>
</evidence>
<evidence type="ECO:0000256" key="7">
    <source>
        <dbReference type="ARBA" id="ARBA00022927"/>
    </source>
</evidence>
<comment type="similarity">
    <text evidence="2">Belongs to the GSP K family.</text>
</comment>
<evidence type="ECO:0000256" key="2">
    <source>
        <dbReference type="ARBA" id="ARBA00007246"/>
    </source>
</evidence>
<organism evidence="12 13">
    <name type="scientific">Elongatibacter sediminis</name>
    <dbReference type="NCBI Taxonomy" id="3119006"/>
    <lineage>
        <taxon>Bacteria</taxon>
        <taxon>Pseudomonadati</taxon>
        <taxon>Pseudomonadota</taxon>
        <taxon>Gammaproteobacteria</taxon>
        <taxon>Chromatiales</taxon>
        <taxon>Wenzhouxiangellaceae</taxon>
        <taxon>Elongatibacter</taxon>
    </lineage>
</organism>
<evidence type="ECO:0000259" key="11">
    <source>
        <dbReference type="Pfam" id="PF21687"/>
    </source>
</evidence>
<dbReference type="Gene3D" id="1.10.40.60">
    <property type="entry name" value="EpsJ-like"/>
    <property type="match status" value="1"/>
</dbReference>
<keyword evidence="4" id="KW-1003">Cell membrane</keyword>
<evidence type="ECO:0000256" key="1">
    <source>
        <dbReference type="ARBA" id="ARBA00004533"/>
    </source>
</evidence>
<dbReference type="EMBL" id="JAZHOG010000011">
    <property type="protein sequence ID" value="MEJ8569029.1"/>
    <property type="molecule type" value="Genomic_DNA"/>
</dbReference>
<protein>
    <recommendedName>
        <fullName evidence="11">T2SS protein K first SAM-like domain-containing protein</fullName>
    </recommendedName>
</protein>
<evidence type="ECO:0000313" key="12">
    <source>
        <dbReference type="EMBL" id="MEJ8569029.1"/>
    </source>
</evidence>
<proteinExistence type="inferred from homology"/>
<dbReference type="PANTHER" id="PTHR38831">
    <property type="entry name" value="TYPE II SECRETION SYSTEM PROTEIN K"/>
    <property type="match status" value="1"/>
</dbReference>
<feature type="transmembrane region" description="Helical" evidence="10">
    <location>
        <begin position="34"/>
        <end position="56"/>
    </location>
</feature>
<dbReference type="InterPro" id="IPR049031">
    <property type="entry name" value="T2SSK_SAM-like_1st"/>
</dbReference>
<dbReference type="PANTHER" id="PTHR38831:SF2">
    <property type="entry name" value="TYPE II SECRETION SYSTEM PROTEIN K"/>
    <property type="match status" value="1"/>
</dbReference>
<evidence type="ECO:0000256" key="6">
    <source>
        <dbReference type="ARBA" id="ARBA00022692"/>
    </source>
</evidence>
<keyword evidence="6 10" id="KW-0812">Transmembrane</keyword>
<dbReference type="SUPFAM" id="SSF158544">
    <property type="entry name" value="GspK insert domain-like"/>
    <property type="match status" value="1"/>
</dbReference>
<dbReference type="RefSeq" id="WP_354696354.1">
    <property type="nucleotide sequence ID" value="NZ_JAZHOG010000011.1"/>
</dbReference>
<keyword evidence="13" id="KW-1185">Reference proteome</keyword>
<evidence type="ECO:0000256" key="4">
    <source>
        <dbReference type="ARBA" id="ARBA00022475"/>
    </source>
</evidence>
<reference evidence="12 13" key="1">
    <citation type="submission" date="2024-02" db="EMBL/GenBank/DDBJ databases">
        <title>A novel Wenzhouxiangellaceae bacterium, isolated from coastal sediments.</title>
        <authorList>
            <person name="Du Z.-J."/>
            <person name="Ye Y.-Q."/>
            <person name="Zhang X.-Y."/>
        </authorList>
    </citation>
    <scope>NUCLEOTIDE SEQUENCE [LARGE SCALE GENOMIC DNA]</scope>
    <source>
        <strain evidence="12 13">CH-27</strain>
    </source>
</reference>
<accession>A0AAW9RJ71</accession>
<dbReference type="GO" id="GO:0005886">
    <property type="term" value="C:plasma membrane"/>
    <property type="evidence" value="ECO:0007669"/>
    <property type="project" value="UniProtKB-SubCell"/>
</dbReference>
<evidence type="ECO:0000256" key="8">
    <source>
        <dbReference type="ARBA" id="ARBA00022989"/>
    </source>
</evidence>
<keyword evidence="7" id="KW-0653">Protein transport</keyword>
<dbReference type="InterPro" id="IPR005628">
    <property type="entry name" value="GspK"/>
</dbReference>
<comment type="caution">
    <text evidence="12">The sequence shown here is derived from an EMBL/GenBank/DDBJ whole genome shotgun (WGS) entry which is preliminary data.</text>
</comment>
<keyword evidence="5" id="KW-0997">Cell inner membrane</keyword>
<keyword evidence="8 10" id="KW-1133">Transmembrane helix</keyword>
<evidence type="ECO:0000313" key="13">
    <source>
        <dbReference type="Proteomes" id="UP001359886"/>
    </source>
</evidence>
<dbReference type="Pfam" id="PF21687">
    <property type="entry name" value="T2SSK_1st"/>
    <property type="match status" value="1"/>
</dbReference>
<keyword evidence="9 10" id="KW-0472">Membrane</keyword>
<keyword evidence="3" id="KW-0813">Transport</keyword>
<sequence length="320" mass="34974">MSGRHSNKPLPSVTGVPATVVCSTMSGPGRQRGVALVLVLWILLLVTISTGAYTLMARMDSLEAHTTLWSTRARLAAEAGLNMAVVSLRDPVEEERWIPDGRPYTIQYGEAEVELRITDERGKLNVNHANEETLIQLFVANGLEETDSVALAGAVLDWIDPDMLVRPNGAEEDDYLAAGYQVGPANRGFLMVEEMLQVLGLPWELYQLIEPGLTVWSDGNLPDPAYAPVEALVALPDMTREDASEFVTARHDLDGSSDLRLALPSGQVAVAQGRGLTYSIVAKATMPNGVWDQIEATIRLGGNPFGYPFNILRWREGFHH</sequence>
<comment type="subcellular location">
    <subcellularLocation>
        <location evidence="1">Cell inner membrane</location>
    </subcellularLocation>
</comment>
<gene>
    <name evidence="12" type="ORF">V3330_15465</name>
</gene>
<evidence type="ECO:0000256" key="3">
    <source>
        <dbReference type="ARBA" id="ARBA00022448"/>
    </source>
</evidence>
<name>A0AAW9RJ71_9GAMM</name>